<comment type="cofactor">
    <cofactor evidence="2">
        <name>Mg(2+)</name>
        <dbReference type="ChEBI" id="CHEBI:18420"/>
    </cofactor>
    <text evidence="2">Binds 2 magnesium ions per subunit.</text>
</comment>
<keyword evidence="1 2" id="KW-0808">Transferase</keyword>
<evidence type="ECO:0000256" key="2">
    <source>
        <dbReference type="HAMAP-Rule" id="MF_01139"/>
    </source>
</evidence>
<feature type="binding site" evidence="2">
    <location>
        <begin position="57"/>
        <end position="59"/>
    </location>
    <ligand>
        <name>substrate</name>
    </ligand>
</feature>
<dbReference type="NCBIfam" id="TIGR00055">
    <property type="entry name" value="uppS"/>
    <property type="match status" value="1"/>
</dbReference>
<accession>A0ABS9Q8S2</accession>
<feature type="binding site" evidence="2">
    <location>
        <position position="199"/>
    </location>
    <ligand>
        <name>Mg(2+)</name>
        <dbReference type="ChEBI" id="CHEBI:18420"/>
    </ligand>
</feature>
<comment type="subunit">
    <text evidence="2">Homodimer.</text>
</comment>
<sequence>MATPAHVAIIMDGNGRWAKARGLPRVAGHRAGVEAVRRAVKAAPDLGISYLTLYAFSSENWSRPKSEVSDLMGLLKLFIRRDLAELHQNGVRVRIIGDRAGLQPDIRSLLEEAETLTLNNSALTLVIAFNYGSRDEIVRAAQKLAAAAVRGEIAPEAIDADRFAGQLDTADIPDPELVIRTSGELRLSNFLLWQAAYSELVFLPCYWPDFNREHLADAIRDFGGRERRFGGLAAQDVAS</sequence>
<dbReference type="PROSITE" id="PS01066">
    <property type="entry name" value="UPP_SYNTHASE"/>
    <property type="match status" value="1"/>
</dbReference>
<feature type="binding site" evidence="2">
    <location>
        <position position="29"/>
    </location>
    <ligand>
        <name>substrate</name>
    </ligand>
</feature>
<feature type="binding site" evidence="2">
    <location>
        <position position="180"/>
    </location>
    <ligand>
        <name>substrate</name>
    </ligand>
</feature>
<dbReference type="PANTHER" id="PTHR10291:SF0">
    <property type="entry name" value="DEHYDRODOLICHYL DIPHOSPHATE SYNTHASE 2"/>
    <property type="match status" value="1"/>
</dbReference>
<feature type="binding site" evidence="2">
    <location>
        <begin position="186"/>
        <end position="188"/>
    </location>
    <ligand>
        <name>substrate</name>
    </ligand>
</feature>
<dbReference type="InterPro" id="IPR001441">
    <property type="entry name" value="UPP_synth-like"/>
</dbReference>
<dbReference type="NCBIfam" id="NF011408">
    <property type="entry name" value="PRK14834.1"/>
    <property type="match status" value="1"/>
</dbReference>
<evidence type="ECO:0000256" key="1">
    <source>
        <dbReference type="ARBA" id="ARBA00022679"/>
    </source>
</evidence>
<keyword evidence="2" id="KW-0479">Metal-binding</keyword>
<dbReference type="InterPro" id="IPR036424">
    <property type="entry name" value="UPP_synth-like_sf"/>
</dbReference>
<comment type="caution">
    <text evidence="3">The sequence shown here is derived from an EMBL/GenBank/DDBJ whole genome shotgun (WGS) entry which is preliminary data.</text>
</comment>
<name>A0ABS9Q8S2_9HYPH</name>
<feature type="binding site" evidence="2">
    <location>
        <position position="17"/>
    </location>
    <ligand>
        <name>substrate</name>
    </ligand>
</feature>
<feature type="active site" description="Proton acceptor" evidence="2">
    <location>
        <position position="60"/>
    </location>
</feature>
<proteinExistence type="inferred from homology"/>
<feature type="binding site" evidence="2">
    <location>
        <position position="63"/>
    </location>
    <ligand>
        <name>substrate</name>
    </ligand>
</feature>
<dbReference type="EC" id="2.5.1.-" evidence="2"/>
<comment type="function">
    <text evidence="2">Catalyzes the condensation of isopentenyl diphosphate (IPP) with allylic pyrophosphates generating different type of terpenoids.</text>
</comment>
<dbReference type="Pfam" id="PF01255">
    <property type="entry name" value="Prenyltransf"/>
    <property type="match status" value="1"/>
</dbReference>
<comment type="similarity">
    <text evidence="2">Belongs to the UPP synthase family.</text>
</comment>
<evidence type="ECO:0000313" key="4">
    <source>
        <dbReference type="Proteomes" id="UP001201701"/>
    </source>
</evidence>
<feature type="binding site" evidence="2">
    <location>
        <position position="12"/>
    </location>
    <ligand>
        <name>Mg(2+)</name>
        <dbReference type="ChEBI" id="CHEBI:18420"/>
    </ligand>
</feature>
<dbReference type="SUPFAM" id="SSF64005">
    <property type="entry name" value="Undecaprenyl diphosphate synthase"/>
    <property type="match status" value="1"/>
</dbReference>
<gene>
    <name evidence="3" type="ORF">L4923_02020</name>
</gene>
<feature type="binding site" evidence="2">
    <location>
        <position position="25"/>
    </location>
    <ligand>
        <name>substrate</name>
    </ligand>
</feature>
<reference evidence="3 4" key="1">
    <citation type="submission" date="2022-02" db="EMBL/GenBank/DDBJ databases">
        <title>Draft genome sequence of Mezorhizobium retamae strain IRAMC:0171 isolated from Retama raetam nodules.</title>
        <authorList>
            <person name="Bengaied R."/>
            <person name="Sbissi I."/>
            <person name="Huber K."/>
            <person name="Ghodbane F."/>
            <person name="Nouioui I."/>
            <person name="Tarhouni M."/>
            <person name="Gtari M."/>
        </authorList>
    </citation>
    <scope>NUCLEOTIDE SEQUENCE [LARGE SCALE GENOMIC DNA]</scope>
    <source>
        <strain evidence="3 4">IRAMC:0171</strain>
    </source>
</reference>
<dbReference type="Proteomes" id="UP001201701">
    <property type="component" value="Unassembled WGS sequence"/>
</dbReference>
<dbReference type="EMBL" id="JAKREW010000001">
    <property type="protein sequence ID" value="MCG7503791.1"/>
    <property type="molecule type" value="Genomic_DNA"/>
</dbReference>
<dbReference type="HAMAP" id="MF_01139">
    <property type="entry name" value="ISPT"/>
    <property type="match status" value="1"/>
</dbReference>
<feature type="binding site" evidence="2">
    <location>
        <begin position="13"/>
        <end position="16"/>
    </location>
    <ligand>
        <name>substrate</name>
    </ligand>
</feature>
<feature type="active site" evidence="2">
    <location>
        <position position="12"/>
    </location>
</feature>
<keyword evidence="4" id="KW-1185">Reference proteome</keyword>
<organism evidence="3 4">
    <name type="scientific">Mesorhizobium retamae</name>
    <dbReference type="NCBI Taxonomy" id="2912854"/>
    <lineage>
        <taxon>Bacteria</taxon>
        <taxon>Pseudomonadati</taxon>
        <taxon>Pseudomonadota</taxon>
        <taxon>Alphaproteobacteria</taxon>
        <taxon>Hyphomicrobiales</taxon>
        <taxon>Phyllobacteriaceae</taxon>
        <taxon>Mesorhizobium</taxon>
    </lineage>
</organism>
<keyword evidence="2" id="KW-0460">Magnesium</keyword>
<dbReference type="PANTHER" id="PTHR10291">
    <property type="entry name" value="DEHYDRODOLICHYL DIPHOSPHATE SYNTHASE FAMILY MEMBER"/>
    <property type="match status" value="1"/>
</dbReference>
<dbReference type="InterPro" id="IPR018520">
    <property type="entry name" value="UPP_synth-like_CS"/>
</dbReference>
<feature type="binding site" evidence="2">
    <location>
        <position position="61"/>
    </location>
    <ligand>
        <name>substrate</name>
    </ligand>
</feature>
<dbReference type="GO" id="GO:0016740">
    <property type="term" value="F:transferase activity"/>
    <property type="evidence" value="ECO:0007669"/>
    <property type="project" value="UniProtKB-KW"/>
</dbReference>
<dbReference type="CDD" id="cd00475">
    <property type="entry name" value="Cis_IPPS"/>
    <property type="match status" value="1"/>
</dbReference>
<protein>
    <recommendedName>
        <fullName evidence="2">Isoprenyl transferase</fullName>
        <ecNumber evidence="2">2.5.1.-</ecNumber>
    </recommendedName>
</protein>
<dbReference type="Gene3D" id="3.40.1180.10">
    <property type="entry name" value="Decaprenyl diphosphate synthase-like"/>
    <property type="match status" value="1"/>
</dbReference>
<evidence type="ECO:0000313" key="3">
    <source>
        <dbReference type="EMBL" id="MCG7503791.1"/>
    </source>
</evidence>
<dbReference type="NCBIfam" id="NF011405">
    <property type="entry name" value="PRK14830.1"/>
    <property type="match status" value="1"/>
</dbReference>